<protein>
    <recommendedName>
        <fullName evidence="4">DUF4349 domain-containing protein</fullName>
    </recommendedName>
</protein>
<keyword evidence="6" id="KW-1185">Reference proteome</keyword>
<dbReference type="InterPro" id="IPR025645">
    <property type="entry name" value="DUF4349"/>
</dbReference>
<feature type="region of interest" description="Disordered" evidence="2">
    <location>
        <begin position="64"/>
        <end position="97"/>
    </location>
</feature>
<evidence type="ECO:0000313" key="6">
    <source>
        <dbReference type="Proteomes" id="UP000321769"/>
    </source>
</evidence>
<feature type="coiled-coil region" evidence="1">
    <location>
        <begin position="188"/>
        <end position="245"/>
    </location>
</feature>
<dbReference type="AlphaFoldDB" id="A0A512HWF6"/>
<evidence type="ECO:0000256" key="2">
    <source>
        <dbReference type="SAM" id="MobiDB-lite"/>
    </source>
</evidence>
<keyword evidence="3" id="KW-0812">Transmembrane</keyword>
<keyword evidence="3" id="KW-1133">Transmembrane helix</keyword>
<accession>A0A512HWF6</accession>
<evidence type="ECO:0000259" key="4">
    <source>
        <dbReference type="Pfam" id="PF14257"/>
    </source>
</evidence>
<organism evidence="5 6">
    <name type="scientific">Aeromicrobium flavum</name>
    <dbReference type="NCBI Taxonomy" id="416568"/>
    <lineage>
        <taxon>Bacteria</taxon>
        <taxon>Bacillati</taxon>
        <taxon>Actinomycetota</taxon>
        <taxon>Actinomycetes</taxon>
        <taxon>Propionibacteriales</taxon>
        <taxon>Nocardioidaceae</taxon>
        <taxon>Aeromicrobium</taxon>
    </lineage>
</organism>
<dbReference type="Pfam" id="PF14257">
    <property type="entry name" value="DUF4349"/>
    <property type="match status" value="1"/>
</dbReference>
<evidence type="ECO:0000256" key="1">
    <source>
        <dbReference type="SAM" id="Coils"/>
    </source>
</evidence>
<sequence length="321" mass="33913">MTEPAEVAPERVARMRANVLDEVESAERTATHRRRRMRTALVGAAAAAVVAIAGIGVGVGLDRTTSGSDSISAADEDARAEPDAAGSRAQVDAESQVEDAPLATTVVTTGSLSARVDDVEAAVEALHAFAVARDGRIDGETVEQGTSPYADLTVRVPAIAVPALRAELDDLGEVGTVSIERVDEAARVADVQARIDSLEASIARLRSIIAESATTRDLLDAEAQLTRRQSDLEALQAQRRVLRDRTSLATVHVSLYSEDSVRAVEPDGFTGGLTRGWNALVDATNAVVEAAGFLVPWLLPIGLVGAVVVAVRRRRRTDVTR</sequence>
<comment type="caution">
    <text evidence="5">The sequence shown here is derived from an EMBL/GenBank/DDBJ whole genome shotgun (WGS) entry which is preliminary data.</text>
</comment>
<evidence type="ECO:0000256" key="3">
    <source>
        <dbReference type="SAM" id="Phobius"/>
    </source>
</evidence>
<feature type="transmembrane region" description="Helical" evidence="3">
    <location>
        <begin position="290"/>
        <end position="311"/>
    </location>
</feature>
<dbReference type="Proteomes" id="UP000321769">
    <property type="component" value="Unassembled WGS sequence"/>
</dbReference>
<evidence type="ECO:0000313" key="5">
    <source>
        <dbReference type="EMBL" id="GEO89782.1"/>
    </source>
</evidence>
<proteinExistence type="predicted"/>
<dbReference type="RefSeq" id="WP_186813909.1">
    <property type="nucleotide sequence ID" value="NZ_BAAAYQ010000001.1"/>
</dbReference>
<keyword evidence="3" id="KW-0472">Membrane</keyword>
<keyword evidence="1" id="KW-0175">Coiled coil</keyword>
<reference evidence="5 6" key="1">
    <citation type="submission" date="2019-07" db="EMBL/GenBank/DDBJ databases">
        <title>Whole genome shotgun sequence of Aeromicrobium flavum NBRC 107625.</title>
        <authorList>
            <person name="Hosoyama A."/>
            <person name="Uohara A."/>
            <person name="Ohji S."/>
            <person name="Ichikawa N."/>
        </authorList>
    </citation>
    <scope>NUCLEOTIDE SEQUENCE [LARGE SCALE GENOMIC DNA]</scope>
    <source>
        <strain evidence="5 6">NBRC 107625</strain>
    </source>
</reference>
<name>A0A512HWF6_9ACTN</name>
<feature type="domain" description="DUF4349" evidence="4">
    <location>
        <begin position="106"/>
        <end position="308"/>
    </location>
</feature>
<dbReference type="EMBL" id="BJZQ01000010">
    <property type="protein sequence ID" value="GEO89782.1"/>
    <property type="molecule type" value="Genomic_DNA"/>
</dbReference>
<gene>
    <name evidence="5" type="ORF">AFL01nite_21090</name>
</gene>
<feature type="transmembrane region" description="Helical" evidence="3">
    <location>
        <begin position="40"/>
        <end position="61"/>
    </location>
</feature>